<reference evidence="1" key="1">
    <citation type="journal article" date="2023" name="Mol. Phylogenet. Evol.">
        <title>Genome-scale phylogeny and comparative genomics of the fungal order Sordariales.</title>
        <authorList>
            <person name="Hensen N."/>
            <person name="Bonometti L."/>
            <person name="Westerberg I."/>
            <person name="Brannstrom I.O."/>
            <person name="Guillou S."/>
            <person name="Cros-Aarteil S."/>
            <person name="Calhoun S."/>
            <person name="Haridas S."/>
            <person name="Kuo A."/>
            <person name="Mondo S."/>
            <person name="Pangilinan J."/>
            <person name="Riley R."/>
            <person name="LaButti K."/>
            <person name="Andreopoulos B."/>
            <person name="Lipzen A."/>
            <person name="Chen C."/>
            <person name="Yan M."/>
            <person name="Daum C."/>
            <person name="Ng V."/>
            <person name="Clum A."/>
            <person name="Steindorff A."/>
            <person name="Ohm R.A."/>
            <person name="Martin F."/>
            <person name="Silar P."/>
            <person name="Natvig D.O."/>
            <person name="Lalanne C."/>
            <person name="Gautier V."/>
            <person name="Ament-Velasquez S.L."/>
            <person name="Kruys A."/>
            <person name="Hutchinson M.I."/>
            <person name="Powell A.J."/>
            <person name="Barry K."/>
            <person name="Miller A.N."/>
            <person name="Grigoriev I.V."/>
            <person name="Debuchy R."/>
            <person name="Gladieux P."/>
            <person name="Hiltunen Thoren M."/>
            <person name="Johannesson H."/>
        </authorList>
    </citation>
    <scope>NUCLEOTIDE SEQUENCE</scope>
    <source>
        <strain evidence="1">CBS 168.71</strain>
    </source>
</reference>
<sequence>MELWGSYWGRTTIYRSIHSSAINRRPLRRRVAGPGPRLTLGHLRVRANGSVYFSTGEGCLFRNTVYCETTLSQLPTPPHPTTSSPFILLTPQRRYPRSRAHPWRRLPHQWHGKLPPNNPFPHAVRLEGSKLRPIPHGFAPAASRFGSCIFHQASHACMYMHIHTPTCPRHDIPRPHRTGSPICVTDGVSLHERGAGTPAAAGGY</sequence>
<dbReference type="AlphaFoldDB" id="A0AAE0HI13"/>
<reference evidence="1" key="2">
    <citation type="submission" date="2023-06" db="EMBL/GenBank/DDBJ databases">
        <authorList>
            <consortium name="Lawrence Berkeley National Laboratory"/>
            <person name="Haridas S."/>
            <person name="Hensen N."/>
            <person name="Bonometti L."/>
            <person name="Westerberg I."/>
            <person name="Brannstrom I.O."/>
            <person name="Guillou S."/>
            <person name="Cros-Aarteil S."/>
            <person name="Calhoun S."/>
            <person name="Kuo A."/>
            <person name="Mondo S."/>
            <person name="Pangilinan J."/>
            <person name="Riley R."/>
            <person name="Labutti K."/>
            <person name="Andreopoulos B."/>
            <person name="Lipzen A."/>
            <person name="Chen C."/>
            <person name="Yanf M."/>
            <person name="Daum C."/>
            <person name="Ng V."/>
            <person name="Clum A."/>
            <person name="Steindorff A."/>
            <person name="Ohm R."/>
            <person name="Martin F."/>
            <person name="Silar P."/>
            <person name="Natvig D."/>
            <person name="Lalanne C."/>
            <person name="Gautier V."/>
            <person name="Ament-Velasquez S.L."/>
            <person name="Kruys A."/>
            <person name="Hutchinson M.I."/>
            <person name="Powell A.J."/>
            <person name="Barry K."/>
            <person name="Miller A.N."/>
            <person name="Grigoriev I.V."/>
            <person name="Debuchy R."/>
            <person name="Gladieux P."/>
            <person name="Thoren M.H."/>
            <person name="Johannesson H."/>
        </authorList>
    </citation>
    <scope>NUCLEOTIDE SEQUENCE</scope>
    <source>
        <strain evidence="1">CBS 168.71</strain>
    </source>
</reference>
<dbReference type="EMBL" id="JAUEPN010000003">
    <property type="protein sequence ID" value="KAK3296933.1"/>
    <property type="molecule type" value="Genomic_DNA"/>
</dbReference>
<protein>
    <submittedName>
        <fullName evidence="1">Uncharacterized protein</fullName>
    </submittedName>
</protein>
<evidence type="ECO:0000313" key="1">
    <source>
        <dbReference type="EMBL" id="KAK3296933.1"/>
    </source>
</evidence>
<dbReference type="GeneID" id="87834782"/>
<dbReference type="RefSeq" id="XP_062660447.1">
    <property type="nucleotide sequence ID" value="XM_062797834.1"/>
</dbReference>
<keyword evidence="2" id="KW-1185">Reference proteome</keyword>
<comment type="caution">
    <text evidence="1">The sequence shown here is derived from an EMBL/GenBank/DDBJ whole genome shotgun (WGS) entry which is preliminary data.</text>
</comment>
<dbReference type="Proteomes" id="UP001278766">
    <property type="component" value="Unassembled WGS sequence"/>
</dbReference>
<accession>A0AAE0HI13</accession>
<gene>
    <name evidence="1" type="ORF">B0H64DRAFT_113938</name>
</gene>
<name>A0AAE0HI13_9PEZI</name>
<evidence type="ECO:0000313" key="2">
    <source>
        <dbReference type="Proteomes" id="UP001278766"/>
    </source>
</evidence>
<proteinExistence type="predicted"/>
<organism evidence="1 2">
    <name type="scientific">Chaetomium fimeti</name>
    <dbReference type="NCBI Taxonomy" id="1854472"/>
    <lineage>
        <taxon>Eukaryota</taxon>
        <taxon>Fungi</taxon>
        <taxon>Dikarya</taxon>
        <taxon>Ascomycota</taxon>
        <taxon>Pezizomycotina</taxon>
        <taxon>Sordariomycetes</taxon>
        <taxon>Sordariomycetidae</taxon>
        <taxon>Sordariales</taxon>
        <taxon>Chaetomiaceae</taxon>
        <taxon>Chaetomium</taxon>
    </lineage>
</organism>